<accession>A0A938BMI9</accession>
<reference evidence="3 4" key="1">
    <citation type="submission" date="2019-03" db="EMBL/GenBank/DDBJ databases">
        <title>Lake Tanganyika Metagenome-Assembled Genomes (MAGs).</title>
        <authorList>
            <person name="Tran P."/>
        </authorList>
    </citation>
    <scope>NUCLEOTIDE SEQUENCE [LARGE SCALE GENOMIC DNA]</scope>
    <source>
        <strain evidence="3">K_DeepCast_65m_m2_236</strain>
    </source>
</reference>
<dbReference type="Proteomes" id="UP000703893">
    <property type="component" value="Unassembled WGS sequence"/>
</dbReference>
<dbReference type="GO" id="GO:0006270">
    <property type="term" value="P:DNA replication initiation"/>
    <property type="evidence" value="ECO:0007669"/>
    <property type="project" value="TreeGrafter"/>
</dbReference>
<feature type="domain" description="Chromosomal replication initiator protein DnaA ATPAse" evidence="2">
    <location>
        <begin position="109"/>
        <end position="163"/>
    </location>
</feature>
<gene>
    <name evidence="3" type="ORF">FJZ00_04255</name>
</gene>
<evidence type="ECO:0000256" key="1">
    <source>
        <dbReference type="SAM" id="MobiDB-lite"/>
    </source>
</evidence>
<feature type="non-terminal residue" evidence="3">
    <location>
        <position position="165"/>
    </location>
</feature>
<dbReference type="Pfam" id="PF00308">
    <property type="entry name" value="Bac_DnaA"/>
    <property type="match status" value="1"/>
</dbReference>
<feature type="compositionally biased region" description="Low complexity" evidence="1">
    <location>
        <begin position="90"/>
        <end position="101"/>
    </location>
</feature>
<protein>
    <submittedName>
        <fullName evidence="3">Chromosomal replication initiator protein DnaA</fullName>
    </submittedName>
</protein>
<evidence type="ECO:0000259" key="2">
    <source>
        <dbReference type="Pfam" id="PF00308"/>
    </source>
</evidence>
<feature type="region of interest" description="Disordered" evidence="1">
    <location>
        <begin position="65"/>
        <end position="104"/>
    </location>
</feature>
<dbReference type="PANTHER" id="PTHR30050:SF2">
    <property type="entry name" value="CHROMOSOMAL REPLICATION INITIATOR PROTEIN DNAA"/>
    <property type="match status" value="1"/>
</dbReference>
<dbReference type="GO" id="GO:0005886">
    <property type="term" value="C:plasma membrane"/>
    <property type="evidence" value="ECO:0007669"/>
    <property type="project" value="TreeGrafter"/>
</dbReference>
<dbReference type="AlphaFoldDB" id="A0A938BMI9"/>
<comment type="caution">
    <text evidence="3">The sequence shown here is derived from an EMBL/GenBank/DDBJ whole genome shotgun (WGS) entry which is preliminary data.</text>
</comment>
<dbReference type="CDD" id="cd00009">
    <property type="entry name" value="AAA"/>
    <property type="match status" value="1"/>
</dbReference>
<name>A0A938BMI9_9BACT</name>
<evidence type="ECO:0000313" key="3">
    <source>
        <dbReference type="EMBL" id="MBM3274338.1"/>
    </source>
</evidence>
<dbReference type="GO" id="GO:0003688">
    <property type="term" value="F:DNA replication origin binding"/>
    <property type="evidence" value="ECO:0007669"/>
    <property type="project" value="TreeGrafter"/>
</dbReference>
<organism evidence="3 4">
    <name type="scientific">Candidatus Tanganyikabacteria bacterium</name>
    <dbReference type="NCBI Taxonomy" id="2961651"/>
    <lineage>
        <taxon>Bacteria</taxon>
        <taxon>Bacillati</taxon>
        <taxon>Candidatus Sericytochromatia</taxon>
        <taxon>Candidatus Tanganyikabacteria</taxon>
    </lineage>
</organism>
<dbReference type="InterPro" id="IPR027417">
    <property type="entry name" value="P-loop_NTPase"/>
</dbReference>
<dbReference type="Gene3D" id="3.40.50.300">
    <property type="entry name" value="P-loop containing nucleotide triphosphate hydrolases"/>
    <property type="match status" value="1"/>
</dbReference>
<dbReference type="EMBL" id="VGJX01000185">
    <property type="protein sequence ID" value="MBM3274338.1"/>
    <property type="molecule type" value="Genomic_DNA"/>
</dbReference>
<sequence>MPARYESFLRWVKPVDLAEQTLTLEIPSGYPREFGNRDRATIEETLFEAANGTTYQVQFRMATSEDNGNSQGQFGPGAPASQAASQLGEAQQAPVQAPARQDLSTGFPNPKYTFESFVAGKHGQFAYAAAQAVAGNPGRAYNPLFIYGSTGLGKTHLLHAIAQRL</sequence>
<evidence type="ECO:0000313" key="4">
    <source>
        <dbReference type="Proteomes" id="UP000703893"/>
    </source>
</evidence>
<dbReference type="PANTHER" id="PTHR30050">
    <property type="entry name" value="CHROMOSOMAL REPLICATION INITIATOR PROTEIN DNAA"/>
    <property type="match status" value="1"/>
</dbReference>
<dbReference type="InterPro" id="IPR013317">
    <property type="entry name" value="DnaA_dom"/>
</dbReference>
<proteinExistence type="predicted"/>
<dbReference type="SUPFAM" id="SSF52540">
    <property type="entry name" value="P-loop containing nucleoside triphosphate hydrolases"/>
    <property type="match status" value="1"/>
</dbReference>